<dbReference type="RefSeq" id="WP_007493798.1">
    <property type="nucleotide sequence ID" value="NZ_AGBF01000020.1"/>
</dbReference>
<sequence length="340" mass="36683">MRTFRVTALCLASVLALSGCGAEVEPPAGASSTAAAKNAAVTLTNCGRKVTFDKVPERVVTNDVGITELMFALGLEDRMAGFAMPEDKGDLRNVPWKAGYDKVKWLSKGQLTRENVLDARADMVFAGWNYGFREEGGFTPEALKKLGIASYVLTESCRNGRAGDARGIMPPLEALYTDLTNLGKLFGVQERAAALVAGFRERIAAVVAKAPRGADRPRVFLYDSGQEQPLTSGRYAAPEQIISAAGGVNIMRDLKDSWTAVGWESVVERDPEIIVIVDYGDVSAGQKRAFLLSYPALRKVSAVRNKRIFVLDYADLVESPRNASAVARLGAYVRTVAGGR</sequence>
<feature type="domain" description="Fe/B12 periplasmic-binding" evidence="3">
    <location>
        <begin position="58"/>
        <end position="340"/>
    </location>
</feature>
<evidence type="ECO:0000256" key="2">
    <source>
        <dbReference type="SAM" id="SignalP"/>
    </source>
</evidence>
<comment type="similarity">
    <text evidence="1">Belongs to the bacterial solute-binding protein 8 family.</text>
</comment>
<reference evidence="4 5" key="1">
    <citation type="submission" date="2011-08" db="EMBL/GenBank/DDBJ databases">
        <authorList>
            <person name="Lin Y."/>
            <person name="Hao X."/>
            <person name="Johnstone L."/>
            <person name="Miller S.J."/>
            <person name="Wei G."/>
            <person name="Rensing C."/>
        </authorList>
    </citation>
    <scope>NUCLEOTIDE SEQUENCE [LARGE SCALE GENOMIC DNA]</scope>
    <source>
        <strain evidence="4 5">K42</strain>
    </source>
</reference>
<evidence type="ECO:0000313" key="4">
    <source>
        <dbReference type="EMBL" id="EGX60056.1"/>
    </source>
</evidence>
<dbReference type="PANTHER" id="PTHR30535">
    <property type="entry name" value="VITAMIN B12-BINDING PROTEIN"/>
    <property type="match status" value="1"/>
</dbReference>
<feature type="signal peptide" evidence="2">
    <location>
        <begin position="1"/>
        <end position="22"/>
    </location>
</feature>
<gene>
    <name evidence="4" type="ORF">SZN_09813</name>
</gene>
<dbReference type="PROSITE" id="PS51257">
    <property type="entry name" value="PROKAR_LIPOPROTEIN"/>
    <property type="match status" value="1"/>
</dbReference>
<dbReference type="PATRIC" id="fig|700597.3.peg.1911"/>
<accession>G2G8Z4</accession>
<comment type="caution">
    <text evidence="4">The sequence shown here is derived from an EMBL/GenBank/DDBJ whole genome shotgun (WGS) entry which is preliminary data.</text>
</comment>
<dbReference type="InterPro" id="IPR050902">
    <property type="entry name" value="ABC_Transporter_SBP"/>
</dbReference>
<dbReference type="Gene3D" id="3.40.50.1980">
    <property type="entry name" value="Nitrogenase molybdenum iron protein domain"/>
    <property type="match status" value="2"/>
</dbReference>
<dbReference type="PANTHER" id="PTHR30535:SF7">
    <property type="entry name" value="IRON(III) DICITRATE-BINDING PROTEIN"/>
    <property type="match status" value="1"/>
</dbReference>
<keyword evidence="2" id="KW-0732">Signal</keyword>
<evidence type="ECO:0000259" key="3">
    <source>
        <dbReference type="PROSITE" id="PS50983"/>
    </source>
</evidence>
<dbReference type="InterPro" id="IPR002491">
    <property type="entry name" value="ABC_transptr_periplasmic_BD"/>
</dbReference>
<dbReference type="PROSITE" id="PS50983">
    <property type="entry name" value="FE_B12_PBP"/>
    <property type="match status" value="1"/>
</dbReference>
<dbReference type="Proteomes" id="UP000004217">
    <property type="component" value="Unassembled WGS sequence"/>
</dbReference>
<keyword evidence="5" id="KW-1185">Reference proteome</keyword>
<dbReference type="AlphaFoldDB" id="G2G8Z4"/>
<dbReference type="CDD" id="cd01148">
    <property type="entry name" value="TroA_a"/>
    <property type="match status" value="1"/>
</dbReference>
<keyword evidence="4" id="KW-0449">Lipoprotein</keyword>
<protein>
    <submittedName>
        <fullName evidence="4">Iron transport lipoprotein</fullName>
    </submittedName>
</protein>
<proteinExistence type="inferred from homology"/>
<evidence type="ECO:0000256" key="1">
    <source>
        <dbReference type="ARBA" id="ARBA00008814"/>
    </source>
</evidence>
<evidence type="ECO:0000313" key="5">
    <source>
        <dbReference type="Proteomes" id="UP000004217"/>
    </source>
</evidence>
<organism evidence="4 5">
    <name type="scientific">Streptomyces zinciresistens K42</name>
    <dbReference type="NCBI Taxonomy" id="700597"/>
    <lineage>
        <taxon>Bacteria</taxon>
        <taxon>Bacillati</taxon>
        <taxon>Actinomycetota</taxon>
        <taxon>Actinomycetes</taxon>
        <taxon>Kitasatosporales</taxon>
        <taxon>Streptomycetaceae</taxon>
        <taxon>Streptomyces</taxon>
    </lineage>
</organism>
<feature type="chain" id="PRO_5038550769" evidence="2">
    <location>
        <begin position="23"/>
        <end position="340"/>
    </location>
</feature>
<dbReference type="EMBL" id="AGBF01000020">
    <property type="protein sequence ID" value="EGX60056.1"/>
    <property type="molecule type" value="Genomic_DNA"/>
</dbReference>
<name>G2G8Z4_9ACTN</name>
<dbReference type="SUPFAM" id="SSF53807">
    <property type="entry name" value="Helical backbone' metal receptor"/>
    <property type="match status" value="1"/>
</dbReference>
<dbReference type="Pfam" id="PF01497">
    <property type="entry name" value="Peripla_BP_2"/>
    <property type="match status" value="1"/>
</dbReference>
<dbReference type="OrthoDB" id="9797850at2"/>